<dbReference type="AlphaFoldDB" id="A0A9P6CJ63"/>
<keyword evidence="3" id="KW-1185">Reference proteome</keyword>
<proteinExistence type="predicted"/>
<feature type="compositionally biased region" description="Basic residues" evidence="1">
    <location>
        <begin position="275"/>
        <end position="284"/>
    </location>
</feature>
<organism evidence="2 3">
    <name type="scientific">Collybia nuda</name>
    <dbReference type="NCBI Taxonomy" id="64659"/>
    <lineage>
        <taxon>Eukaryota</taxon>
        <taxon>Fungi</taxon>
        <taxon>Dikarya</taxon>
        <taxon>Basidiomycota</taxon>
        <taxon>Agaricomycotina</taxon>
        <taxon>Agaricomycetes</taxon>
        <taxon>Agaricomycetidae</taxon>
        <taxon>Agaricales</taxon>
        <taxon>Tricholomatineae</taxon>
        <taxon>Clitocybaceae</taxon>
        <taxon>Collybia</taxon>
    </lineage>
</organism>
<protein>
    <recommendedName>
        <fullName evidence="4">GTP binding protein 2</fullName>
    </recommendedName>
</protein>
<dbReference type="PANTHER" id="PTHR43721">
    <property type="entry name" value="ELONGATION FACTOR TU-RELATED"/>
    <property type="match status" value="1"/>
</dbReference>
<evidence type="ECO:0000256" key="1">
    <source>
        <dbReference type="SAM" id="MobiDB-lite"/>
    </source>
</evidence>
<name>A0A9P6CJ63_9AGAR</name>
<dbReference type="Proteomes" id="UP000807353">
    <property type="component" value="Unassembled WGS sequence"/>
</dbReference>
<evidence type="ECO:0000313" key="2">
    <source>
        <dbReference type="EMBL" id="KAF9462518.1"/>
    </source>
</evidence>
<dbReference type="OrthoDB" id="248233at2759"/>
<feature type="compositionally biased region" description="Low complexity" evidence="1">
    <location>
        <begin position="202"/>
        <end position="223"/>
    </location>
</feature>
<gene>
    <name evidence="2" type="ORF">BDZ94DRAFT_721035</name>
</gene>
<dbReference type="GO" id="GO:0003746">
    <property type="term" value="F:translation elongation factor activity"/>
    <property type="evidence" value="ECO:0007669"/>
    <property type="project" value="TreeGrafter"/>
</dbReference>
<evidence type="ECO:0008006" key="4">
    <source>
        <dbReference type="Google" id="ProtNLM"/>
    </source>
</evidence>
<sequence>MFGESESESPRVPSPWDSLISNPPSPSPTARSQATPSPLAAESIPRLVPEADDGNVEYKLQLLSPSPARFARLVTQLKWRLLEGGGQAYYELGVADSGALVGLPRAELEQSLETLEMMAGEIGASVIVVKEIEVPAVMAGLAASQTDLWNGKRNRKRGASSDDGADSSTSVLNSTETETEHSTDFDEEVEDMSATLVLTRPASTYSGETTTASSSSASIFSTDPEPDPADNADAEPDEDPQPSFSIDLEIATVFKPRPMRTRMHSHSHTLMGPAKTKRTKKPKHLPQPIKDDDEPSVQEHRSNRRYARDRKRAEKRKALLAYAAGGNSLDPIPVAETSSYTVPSNPPDAETDALVHGLEALHVPIDDPTHVSTIPTLNVIPDPDKDDGNDDVFASPTTTTSFRTFDSASHLSPSPAISEVETFDQKDSCGQNRLIVEALVVRKMSLDEAFLDFGGFSLI</sequence>
<comment type="caution">
    <text evidence="2">The sequence shown here is derived from an EMBL/GenBank/DDBJ whole genome shotgun (WGS) entry which is preliminary data.</text>
</comment>
<accession>A0A9P6CJ63</accession>
<feature type="compositionally biased region" description="Acidic residues" evidence="1">
    <location>
        <begin position="224"/>
        <end position="240"/>
    </location>
</feature>
<feature type="compositionally biased region" description="Basic residues" evidence="1">
    <location>
        <begin position="257"/>
        <end position="267"/>
    </location>
</feature>
<reference evidence="2" key="1">
    <citation type="submission" date="2020-11" db="EMBL/GenBank/DDBJ databases">
        <authorList>
            <consortium name="DOE Joint Genome Institute"/>
            <person name="Ahrendt S."/>
            <person name="Riley R."/>
            <person name="Andreopoulos W."/>
            <person name="Labutti K."/>
            <person name="Pangilinan J."/>
            <person name="Ruiz-Duenas F.J."/>
            <person name="Barrasa J.M."/>
            <person name="Sanchez-Garcia M."/>
            <person name="Camarero S."/>
            <person name="Miyauchi S."/>
            <person name="Serrano A."/>
            <person name="Linde D."/>
            <person name="Babiker R."/>
            <person name="Drula E."/>
            <person name="Ayuso-Fernandez I."/>
            <person name="Pacheco R."/>
            <person name="Padilla G."/>
            <person name="Ferreira P."/>
            <person name="Barriuso J."/>
            <person name="Kellner H."/>
            <person name="Castanera R."/>
            <person name="Alfaro M."/>
            <person name="Ramirez L."/>
            <person name="Pisabarro A.G."/>
            <person name="Kuo A."/>
            <person name="Tritt A."/>
            <person name="Lipzen A."/>
            <person name="He G."/>
            <person name="Yan M."/>
            <person name="Ng V."/>
            <person name="Cullen D."/>
            <person name="Martin F."/>
            <person name="Rosso M.-N."/>
            <person name="Henrissat B."/>
            <person name="Hibbett D."/>
            <person name="Martinez A.T."/>
            <person name="Grigoriev I.V."/>
        </authorList>
    </citation>
    <scope>NUCLEOTIDE SEQUENCE</scope>
    <source>
        <strain evidence="2">CBS 247.69</strain>
    </source>
</reference>
<dbReference type="InterPro" id="IPR050055">
    <property type="entry name" value="EF-Tu_GTPase"/>
</dbReference>
<feature type="region of interest" description="Disordered" evidence="1">
    <location>
        <begin position="152"/>
        <end position="312"/>
    </location>
</feature>
<evidence type="ECO:0000313" key="3">
    <source>
        <dbReference type="Proteomes" id="UP000807353"/>
    </source>
</evidence>
<feature type="compositionally biased region" description="Basic residues" evidence="1">
    <location>
        <begin position="302"/>
        <end position="312"/>
    </location>
</feature>
<dbReference type="EMBL" id="MU150271">
    <property type="protein sequence ID" value="KAF9462518.1"/>
    <property type="molecule type" value="Genomic_DNA"/>
</dbReference>
<feature type="region of interest" description="Disordered" evidence="1">
    <location>
        <begin position="1"/>
        <end position="40"/>
    </location>
</feature>
<dbReference type="PANTHER" id="PTHR43721:SF9">
    <property type="entry name" value="GTP-BINDING PROTEIN 1"/>
    <property type="match status" value="1"/>
</dbReference>